<dbReference type="Gene3D" id="1.50.10.10">
    <property type="match status" value="1"/>
</dbReference>
<comment type="cofactor">
    <cofactor evidence="1 7">
        <name>Ca(2+)</name>
        <dbReference type="ChEBI" id="CHEBI:29108"/>
    </cofactor>
</comment>
<feature type="binding site" evidence="7">
    <location>
        <position position="570"/>
    </location>
    <ligand>
        <name>Ca(2+)</name>
        <dbReference type="ChEBI" id="CHEBI:29108"/>
    </ligand>
</feature>
<accession>A0A6A5XAL9</accession>
<organism evidence="11 12">
    <name type="scientific">Aaosphaeria arxii CBS 175.79</name>
    <dbReference type="NCBI Taxonomy" id="1450172"/>
    <lineage>
        <taxon>Eukaryota</taxon>
        <taxon>Fungi</taxon>
        <taxon>Dikarya</taxon>
        <taxon>Ascomycota</taxon>
        <taxon>Pezizomycotina</taxon>
        <taxon>Dothideomycetes</taxon>
        <taxon>Pleosporomycetidae</taxon>
        <taxon>Pleosporales</taxon>
        <taxon>Pleosporales incertae sedis</taxon>
        <taxon>Aaosphaeria</taxon>
    </lineage>
</organism>
<evidence type="ECO:0000256" key="3">
    <source>
        <dbReference type="ARBA" id="ARBA00007658"/>
    </source>
</evidence>
<gene>
    <name evidence="11" type="ORF">BU24DRAFT_436889</name>
</gene>
<keyword evidence="9" id="KW-0326">Glycosidase</keyword>
<dbReference type="InterPro" id="IPR050749">
    <property type="entry name" value="Glycosyl_Hydrolase_47"/>
</dbReference>
<dbReference type="Proteomes" id="UP000799778">
    <property type="component" value="Unassembled WGS sequence"/>
</dbReference>
<evidence type="ECO:0000256" key="1">
    <source>
        <dbReference type="ARBA" id="ARBA00001913"/>
    </source>
</evidence>
<dbReference type="GO" id="GO:0004571">
    <property type="term" value="F:mannosyl-oligosaccharide 1,2-alpha-mannosidase activity"/>
    <property type="evidence" value="ECO:0007669"/>
    <property type="project" value="InterPro"/>
</dbReference>
<keyword evidence="4 9" id="KW-0378">Hydrolase</keyword>
<dbReference type="AlphaFoldDB" id="A0A6A5XAL9"/>
<dbReference type="EMBL" id="ML978077">
    <property type="protein sequence ID" value="KAF2010018.1"/>
    <property type="molecule type" value="Genomic_DNA"/>
</dbReference>
<dbReference type="InterPro" id="IPR036026">
    <property type="entry name" value="Seven-hairpin_glycosidases"/>
</dbReference>
<comment type="similarity">
    <text evidence="3 9">Belongs to the glycosyl hydrolase 47 family.</text>
</comment>
<dbReference type="PANTHER" id="PTHR11742">
    <property type="entry name" value="MANNOSYL-OLIGOSACCHARIDE ALPHA-1,2-MANNOSIDASE-RELATED"/>
    <property type="match status" value="1"/>
</dbReference>
<dbReference type="GO" id="GO:0005975">
    <property type="term" value="P:carbohydrate metabolic process"/>
    <property type="evidence" value="ECO:0007669"/>
    <property type="project" value="InterPro"/>
</dbReference>
<keyword evidence="10" id="KW-0812">Transmembrane</keyword>
<dbReference type="GO" id="GO:0036503">
    <property type="term" value="P:ERAD pathway"/>
    <property type="evidence" value="ECO:0007669"/>
    <property type="project" value="UniProtKB-ARBA"/>
</dbReference>
<dbReference type="UniPathway" id="UPA00378"/>
<feature type="transmembrane region" description="Helical" evidence="10">
    <location>
        <begin position="12"/>
        <end position="36"/>
    </location>
</feature>
<evidence type="ECO:0000256" key="4">
    <source>
        <dbReference type="ARBA" id="ARBA00022801"/>
    </source>
</evidence>
<keyword evidence="5 8" id="KW-1015">Disulfide bond</keyword>
<feature type="active site" description="Proton donor" evidence="6">
    <location>
        <position position="195"/>
    </location>
</feature>
<dbReference type="GO" id="GO:0016020">
    <property type="term" value="C:membrane"/>
    <property type="evidence" value="ECO:0007669"/>
    <property type="project" value="InterPro"/>
</dbReference>
<protein>
    <recommendedName>
        <fullName evidence="9">alpha-1,2-Mannosidase</fullName>
        <ecNumber evidence="9">3.2.1.-</ecNumber>
    </recommendedName>
</protein>
<evidence type="ECO:0000256" key="9">
    <source>
        <dbReference type="RuleBase" id="RU361193"/>
    </source>
</evidence>
<evidence type="ECO:0000256" key="8">
    <source>
        <dbReference type="PIRSR" id="PIRSR601382-3"/>
    </source>
</evidence>
<feature type="active site" description="Proton donor" evidence="6">
    <location>
        <position position="446"/>
    </location>
</feature>
<dbReference type="InterPro" id="IPR001382">
    <property type="entry name" value="Glyco_hydro_47"/>
</dbReference>
<keyword evidence="12" id="KW-1185">Reference proteome</keyword>
<evidence type="ECO:0000256" key="7">
    <source>
        <dbReference type="PIRSR" id="PIRSR601382-2"/>
    </source>
</evidence>
<dbReference type="RefSeq" id="XP_033378357.1">
    <property type="nucleotide sequence ID" value="XM_033530183.1"/>
</dbReference>
<proteinExistence type="inferred from homology"/>
<dbReference type="PRINTS" id="PR00747">
    <property type="entry name" value="GLYHDRLASE47"/>
</dbReference>
<evidence type="ECO:0000313" key="12">
    <source>
        <dbReference type="Proteomes" id="UP000799778"/>
    </source>
</evidence>
<evidence type="ECO:0000256" key="2">
    <source>
        <dbReference type="ARBA" id="ARBA00004922"/>
    </source>
</evidence>
<feature type="disulfide bond" evidence="8">
    <location>
        <begin position="403"/>
        <end position="432"/>
    </location>
</feature>
<dbReference type="InterPro" id="IPR012341">
    <property type="entry name" value="6hp_glycosidase-like_sf"/>
</dbReference>
<evidence type="ECO:0000256" key="6">
    <source>
        <dbReference type="PIRSR" id="PIRSR601382-1"/>
    </source>
</evidence>
<name>A0A6A5XAL9_9PLEO</name>
<evidence type="ECO:0000313" key="11">
    <source>
        <dbReference type="EMBL" id="KAF2010018.1"/>
    </source>
</evidence>
<comment type="pathway">
    <text evidence="2">Protein modification; protein glycosylation.</text>
</comment>
<dbReference type="PANTHER" id="PTHR11742:SF89">
    <property type="entry name" value="ALPHA-1,2-MANNOSIDASE"/>
    <property type="match status" value="1"/>
</dbReference>
<dbReference type="GeneID" id="54287580"/>
<keyword evidence="7" id="KW-0479">Metal-binding</keyword>
<evidence type="ECO:0000256" key="5">
    <source>
        <dbReference type="ARBA" id="ARBA00023157"/>
    </source>
</evidence>
<keyword evidence="10" id="KW-1133">Transmembrane helix</keyword>
<dbReference type="OrthoDB" id="8118055at2759"/>
<dbReference type="SUPFAM" id="SSF48225">
    <property type="entry name" value="Seven-hairpin glycosidases"/>
    <property type="match status" value="1"/>
</dbReference>
<feature type="active site" evidence="6">
    <location>
        <position position="484"/>
    </location>
</feature>
<sequence>MYSKQHKPRRIPWLDITGISLITLVFIILCATLLPWKKTTSTTIGKPNICPNRPPSPAFVPNTQGRYNWRDYPAKYPVESYASLPTDEPAPIPRIQFKFGRSTPAEQKKRLERQEAVKATFKRCWQAYKDFAWTKDELMPMSGGSRETFGGWGATLIDSLDTLWIMGLQEEFAEAVEAAVMVDFSPKGGEINMFEVIIRYLGGFIGAYDVSGCFDQRLLNKAVEVADMAYATYDTHNRMPVTRWDPQKAVDGEEQLPPYSGSIAELASASLEFTRLSQLTGDMRYFDAAKRITDVLHAQQNLTRLPGMWPKDIDQRMPNLKVGVEYTLGSMADSAYEYLPKMYQLLSGRGDEANRYLDMYTYAMSTAINATLFRPMLHDNADILFAGTLDKGKRLNIGMHLSCFVGGMLLLGGRLSSNTTHESLGLKVTDGCVYTYHSTPSGIMPEEFSMTACPSLSACPVTGIPSSSSPFDQVLDPRYILRPEAIEAVFYAYRVTGDTAYQDVAWAMFEAIDTHTRTSIANGAVADVMSESPGTEDSMESFWLAETLKYFYLVFAGEEVLGLDEWVFNTEAHAFRIPGGGGET</sequence>
<dbReference type="GO" id="GO:0005509">
    <property type="term" value="F:calcium ion binding"/>
    <property type="evidence" value="ECO:0007669"/>
    <property type="project" value="InterPro"/>
</dbReference>
<dbReference type="Pfam" id="PF01532">
    <property type="entry name" value="Glyco_hydro_47"/>
    <property type="match status" value="1"/>
</dbReference>
<evidence type="ECO:0000256" key="10">
    <source>
        <dbReference type="SAM" id="Phobius"/>
    </source>
</evidence>
<feature type="active site" evidence="6">
    <location>
        <position position="333"/>
    </location>
</feature>
<keyword evidence="10" id="KW-0472">Membrane</keyword>
<reference evidence="11" key="1">
    <citation type="journal article" date="2020" name="Stud. Mycol.">
        <title>101 Dothideomycetes genomes: a test case for predicting lifestyles and emergence of pathogens.</title>
        <authorList>
            <person name="Haridas S."/>
            <person name="Albert R."/>
            <person name="Binder M."/>
            <person name="Bloem J."/>
            <person name="Labutti K."/>
            <person name="Salamov A."/>
            <person name="Andreopoulos B."/>
            <person name="Baker S."/>
            <person name="Barry K."/>
            <person name="Bills G."/>
            <person name="Bluhm B."/>
            <person name="Cannon C."/>
            <person name="Castanera R."/>
            <person name="Culley D."/>
            <person name="Daum C."/>
            <person name="Ezra D."/>
            <person name="Gonzalez J."/>
            <person name="Henrissat B."/>
            <person name="Kuo A."/>
            <person name="Liang C."/>
            <person name="Lipzen A."/>
            <person name="Lutzoni F."/>
            <person name="Magnuson J."/>
            <person name="Mondo S."/>
            <person name="Nolan M."/>
            <person name="Ohm R."/>
            <person name="Pangilinan J."/>
            <person name="Park H.-J."/>
            <person name="Ramirez L."/>
            <person name="Alfaro M."/>
            <person name="Sun H."/>
            <person name="Tritt A."/>
            <person name="Yoshinaga Y."/>
            <person name="Zwiers L.-H."/>
            <person name="Turgeon B."/>
            <person name="Goodwin S."/>
            <person name="Spatafora J."/>
            <person name="Crous P."/>
            <person name="Grigoriev I."/>
        </authorList>
    </citation>
    <scope>NUCLEOTIDE SEQUENCE</scope>
    <source>
        <strain evidence="11">CBS 175.79</strain>
    </source>
</reference>
<dbReference type="GO" id="GO:0005783">
    <property type="term" value="C:endoplasmic reticulum"/>
    <property type="evidence" value="ECO:0007669"/>
    <property type="project" value="TreeGrafter"/>
</dbReference>
<keyword evidence="7" id="KW-0106">Calcium</keyword>
<dbReference type="EC" id="3.2.1.-" evidence="9"/>